<name>A0A1M6MWZ0_9CLOT</name>
<dbReference type="STRING" id="1121302.SAMN02745163_02792"/>
<dbReference type="GO" id="GO:0032259">
    <property type="term" value="P:methylation"/>
    <property type="evidence" value="ECO:0007669"/>
    <property type="project" value="UniProtKB-KW"/>
</dbReference>
<dbReference type="EMBL" id="FQZB01000011">
    <property type="protein sequence ID" value="SHJ87929.1"/>
    <property type="molecule type" value="Genomic_DNA"/>
</dbReference>
<dbReference type="Gene3D" id="3.40.50.150">
    <property type="entry name" value="Vaccinia Virus protein VP39"/>
    <property type="match status" value="1"/>
</dbReference>
<dbReference type="PANTHER" id="PTHR43591:SF24">
    <property type="entry name" value="2-METHOXY-6-POLYPRENYL-1,4-BENZOQUINOL METHYLASE, MITOCHONDRIAL"/>
    <property type="match status" value="1"/>
</dbReference>
<dbReference type="InterPro" id="IPR029063">
    <property type="entry name" value="SAM-dependent_MTases_sf"/>
</dbReference>
<accession>A0A1M6MWZ0</accession>
<dbReference type="SUPFAM" id="SSF53335">
    <property type="entry name" value="S-adenosyl-L-methionine-dependent methyltransferases"/>
    <property type="match status" value="1"/>
</dbReference>
<protein>
    <submittedName>
        <fullName evidence="2">Ubiquinone/menaquinone biosynthesis C-methylase UbiE</fullName>
    </submittedName>
</protein>
<dbReference type="PANTHER" id="PTHR43591">
    <property type="entry name" value="METHYLTRANSFERASE"/>
    <property type="match status" value="1"/>
</dbReference>
<feature type="domain" description="Methyltransferase type 11" evidence="1">
    <location>
        <begin position="43"/>
        <end position="138"/>
    </location>
</feature>
<proteinExistence type="predicted"/>
<keyword evidence="2" id="KW-0830">Ubiquinone</keyword>
<dbReference type="InterPro" id="IPR013216">
    <property type="entry name" value="Methyltransf_11"/>
</dbReference>
<dbReference type="RefSeq" id="WP_072988828.1">
    <property type="nucleotide sequence ID" value="NZ_FQZB01000011.1"/>
</dbReference>
<organism evidence="2 3">
    <name type="scientific">Clostridium cavendishii DSM 21758</name>
    <dbReference type="NCBI Taxonomy" id="1121302"/>
    <lineage>
        <taxon>Bacteria</taxon>
        <taxon>Bacillati</taxon>
        <taxon>Bacillota</taxon>
        <taxon>Clostridia</taxon>
        <taxon>Eubacteriales</taxon>
        <taxon>Clostridiaceae</taxon>
        <taxon>Clostridium</taxon>
    </lineage>
</organism>
<evidence type="ECO:0000313" key="2">
    <source>
        <dbReference type="EMBL" id="SHJ87929.1"/>
    </source>
</evidence>
<dbReference type="Pfam" id="PF08241">
    <property type="entry name" value="Methyltransf_11"/>
    <property type="match status" value="1"/>
</dbReference>
<dbReference type="CDD" id="cd02440">
    <property type="entry name" value="AdoMet_MTases"/>
    <property type="match status" value="1"/>
</dbReference>
<dbReference type="GO" id="GO:0008757">
    <property type="term" value="F:S-adenosylmethionine-dependent methyltransferase activity"/>
    <property type="evidence" value="ECO:0007669"/>
    <property type="project" value="InterPro"/>
</dbReference>
<sequence>MSSVNYFNTIAKDWNEIRVHYFKDELREKAICCTSIKDKIVADLGAGTGFISLEVAKEAKIVFPIDASTNMLKELYSAAKKDNLNNIYPIKGYAEDLPLFDESIDIIFMNMALHHVVNPDKVIREIFRVLKPGGKVIITDVEEHDGIWAKEEMFDVWLGFNHPQIEKWYKEAGFKNISVSSTGLKCQGSSSKGDFTETGVFIALGTK</sequence>
<keyword evidence="3" id="KW-1185">Reference proteome</keyword>
<evidence type="ECO:0000313" key="3">
    <source>
        <dbReference type="Proteomes" id="UP000184310"/>
    </source>
</evidence>
<evidence type="ECO:0000259" key="1">
    <source>
        <dbReference type="Pfam" id="PF08241"/>
    </source>
</evidence>
<dbReference type="Proteomes" id="UP000184310">
    <property type="component" value="Unassembled WGS sequence"/>
</dbReference>
<dbReference type="OrthoDB" id="7365827at2"/>
<keyword evidence="2" id="KW-0808">Transferase</keyword>
<gene>
    <name evidence="2" type="ORF">SAMN02745163_02792</name>
</gene>
<keyword evidence="2" id="KW-0489">Methyltransferase</keyword>
<dbReference type="AlphaFoldDB" id="A0A1M6MWZ0"/>
<reference evidence="2 3" key="1">
    <citation type="submission" date="2016-11" db="EMBL/GenBank/DDBJ databases">
        <authorList>
            <person name="Jaros S."/>
            <person name="Januszkiewicz K."/>
            <person name="Wedrychowicz H."/>
        </authorList>
    </citation>
    <scope>NUCLEOTIDE SEQUENCE [LARGE SCALE GENOMIC DNA]</scope>
    <source>
        <strain evidence="2 3">DSM 21758</strain>
    </source>
</reference>